<feature type="compositionally biased region" description="Basic and acidic residues" evidence="1">
    <location>
        <begin position="107"/>
        <end position="119"/>
    </location>
</feature>
<name>A0A8J3VWR9_9ACTN</name>
<reference evidence="2" key="1">
    <citation type="submission" date="2021-01" db="EMBL/GenBank/DDBJ databases">
        <title>Whole genome shotgun sequence of Rugosimonospora africana NBRC 104875.</title>
        <authorList>
            <person name="Komaki H."/>
            <person name="Tamura T."/>
        </authorList>
    </citation>
    <scope>NUCLEOTIDE SEQUENCE</scope>
    <source>
        <strain evidence="2">NBRC 104875</strain>
    </source>
</reference>
<accession>A0A8J3VWR9</accession>
<feature type="region of interest" description="Disordered" evidence="1">
    <location>
        <begin position="80"/>
        <end position="126"/>
    </location>
</feature>
<dbReference type="AlphaFoldDB" id="A0A8J3VWR9"/>
<proteinExistence type="predicted"/>
<feature type="compositionally biased region" description="Polar residues" evidence="1">
    <location>
        <begin position="93"/>
        <end position="105"/>
    </location>
</feature>
<dbReference type="Proteomes" id="UP000642748">
    <property type="component" value="Unassembled WGS sequence"/>
</dbReference>
<keyword evidence="3" id="KW-1185">Reference proteome</keyword>
<sequence>MSNDNPFSEAAFKTLKYCPAFPDHFGSIEDPRALCVQFFNYHHHDHYHSGLGLHTPASVHFGMAEQIREGRAETLTDAYARHPERFSRRPRTHSSCPPQRGSTHATRPPDYRRPEDSVSKKILTGSGAVPRIPGAAGLDRADARLVAAQHRVRSPLRRALDRHLRWHVDSVRSGLHGRDRTSSVDAPVTALARTATERLLLADSDGDLALLSVPGGPVAADADAITTFLDATEPVYADGDLGSSSN</sequence>
<gene>
    <name evidence="2" type="ORF">Raf01_93610</name>
</gene>
<comment type="caution">
    <text evidence="2">The sequence shown here is derived from an EMBL/GenBank/DDBJ whole genome shotgun (WGS) entry which is preliminary data.</text>
</comment>
<evidence type="ECO:0000256" key="1">
    <source>
        <dbReference type="SAM" id="MobiDB-lite"/>
    </source>
</evidence>
<dbReference type="InterPro" id="IPR012337">
    <property type="entry name" value="RNaseH-like_sf"/>
</dbReference>
<evidence type="ECO:0000313" key="2">
    <source>
        <dbReference type="EMBL" id="GIH21189.1"/>
    </source>
</evidence>
<dbReference type="EMBL" id="BONZ01000119">
    <property type="protein sequence ID" value="GIH21189.1"/>
    <property type="molecule type" value="Genomic_DNA"/>
</dbReference>
<protein>
    <recommendedName>
        <fullName evidence="4">Transposase</fullName>
    </recommendedName>
</protein>
<evidence type="ECO:0008006" key="4">
    <source>
        <dbReference type="Google" id="ProtNLM"/>
    </source>
</evidence>
<evidence type="ECO:0000313" key="3">
    <source>
        <dbReference type="Proteomes" id="UP000642748"/>
    </source>
</evidence>
<organism evidence="2 3">
    <name type="scientific">Rugosimonospora africana</name>
    <dbReference type="NCBI Taxonomy" id="556532"/>
    <lineage>
        <taxon>Bacteria</taxon>
        <taxon>Bacillati</taxon>
        <taxon>Actinomycetota</taxon>
        <taxon>Actinomycetes</taxon>
        <taxon>Micromonosporales</taxon>
        <taxon>Micromonosporaceae</taxon>
        <taxon>Rugosimonospora</taxon>
    </lineage>
</organism>
<dbReference type="SUPFAM" id="SSF53098">
    <property type="entry name" value="Ribonuclease H-like"/>
    <property type="match status" value="1"/>
</dbReference>